<evidence type="ECO:0000313" key="1">
    <source>
        <dbReference type="EMBL" id="GFR73807.1"/>
    </source>
</evidence>
<keyword evidence="2" id="KW-1185">Reference proteome</keyword>
<comment type="caution">
    <text evidence="1">The sequence shown here is derived from an EMBL/GenBank/DDBJ whole genome shotgun (WGS) entry which is preliminary data.</text>
</comment>
<dbReference type="Proteomes" id="UP000762676">
    <property type="component" value="Unassembled WGS sequence"/>
</dbReference>
<gene>
    <name evidence="1" type="ORF">ElyMa_000413700</name>
</gene>
<protein>
    <recommendedName>
        <fullName evidence="3">Dynein heavy chain tail domain-containing protein</fullName>
    </recommendedName>
</protein>
<evidence type="ECO:0000313" key="2">
    <source>
        <dbReference type="Proteomes" id="UP000762676"/>
    </source>
</evidence>
<accession>A0AAV4FK58</accession>
<name>A0AAV4FK58_9GAST</name>
<dbReference type="EMBL" id="BMAT01000818">
    <property type="protein sequence ID" value="GFR73807.1"/>
    <property type="molecule type" value="Genomic_DNA"/>
</dbReference>
<evidence type="ECO:0008006" key="3">
    <source>
        <dbReference type="Google" id="ProtNLM"/>
    </source>
</evidence>
<dbReference type="AlphaFoldDB" id="A0AAV4FK58"/>
<reference evidence="1 2" key="1">
    <citation type="journal article" date="2021" name="Elife">
        <title>Chloroplast acquisition without the gene transfer in kleptoplastic sea slugs, Plakobranchus ocellatus.</title>
        <authorList>
            <person name="Maeda T."/>
            <person name="Takahashi S."/>
            <person name="Yoshida T."/>
            <person name="Shimamura S."/>
            <person name="Takaki Y."/>
            <person name="Nagai Y."/>
            <person name="Toyoda A."/>
            <person name="Suzuki Y."/>
            <person name="Arimoto A."/>
            <person name="Ishii H."/>
            <person name="Satoh N."/>
            <person name="Nishiyama T."/>
            <person name="Hasebe M."/>
            <person name="Maruyama T."/>
            <person name="Minagawa J."/>
            <person name="Obokata J."/>
            <person name="Shigenobu S."/>
        </authorList>
    </citation>
    <scope>NUCLEOTIDE SEQUENCE [LARGE SCALE GENOMIC DNA]</scope>
</reference>
<sequence>MADEIRVVHGFCDVIISEFWRNLATDCKHQEREEPDLSEQYNTWSHHIRTAYAQLLHTCEEGLDSTAEQQKVWPARGHDSDHWRHLQERIACQTFAETQFVLNIAKIDICPSERIPELLSVMAPLRHMSTWYSNLIKNMRADPNSLDKTLHQLSLMAARASSVVVEEKPKERFVWRIPG</sequence>
<organism evidence="1 2">
    <name type="scientific">Elysia marginata</name>
    <dbReference type="NCBI Taxonomy" id="1093978"/>
    <lineage>
        <taxon>Eukaryota</taxon>
        <taxon>Metazoa</taxon>
        <taxon>Spiralia</taxon>
        <taxon>Lophotrochozoa</taxon>
        <taxon>Mollusca</taxon>
        <taxon>Gastropoda</taxon>
        <taxon>Heterobranchia</taxon>
        <taxon>Euthyneura</taxon>
        <taxon>Panpulmonata</taxon>
        <taxon>Sacoglossa</taxon>
        <taxon>Placobranchoidea</taxon>
        <taxon>Plakobranchidae</taxon>
        <taxon>Elysia</taxon>
    </lineage>
</organism>
<proteinExistence type="predicted"/>